<evidence type="ECO:0000313" key="3">
    <source>
        <dbReference type="Proteomes" id="UP000765845"/>
    </source>
</evidence>
<gene>
    <name evidence="2" type="ORF">HCU74_04115</name>
</gene>
<proteinExistence type="predicted"/>
<dbReference type="Proteomes" id="UP000765845">
    <property type="component" value="Unassembled WGS sequence"/>
</dbReference>
<keyword evidence="3" id="KW-1185">Reference proteome</keyword>
<evidence type="ECO:0000256" key="1">
    <source>
        <dbReference type="SAM" id="Phobius"/>
    </source>
</evidence>
<dbReference type="EMBL" id="JAAWWK010000001">
    <property type="protein sequence ID" value="NKI16604.1"/>
    <property type="molecule type" value="Genomic_DNA"/>
</dbReference>
<name>A0ABX1GBR5_9GAMM</name>
<reference evidence="2 3" key="1">
    <citation type="submission" date="2020-04" db="EMBL/GenBank/DDBJ databases">
        <authorList>
            <person name="Yoon J."/>
        </authorList>
    </citation>
    <scope>NUCLEOTIDE SEQUENCE [LARGE SCALE GENOMIC DNA]</scope>
    <source>
        <strain evidence="2 3">KMU-166</strain>
    </source>
</reference>
<accession>A0ABX1GBR5</accession>
<keyword evidence="1" id="KW-0472">Membrane</keyword>
<feature type="transmembrane region" description="Helical" evidence="1">
    <location>
        <begin position="68"/>
        <end position="85"/>
    </location>
</feature>
<protein>
    <submittedName>
        <fullName evidence="2">Uncharacterized protein</fullName>
    </submittedName>
</protein>
<evidence type="ECO:0000313" key="2">
    <source>
        <dbReference type="EMBL" id="NKI16604.1"/>
    </source>
</evidence>
<comment type="caution">
    <text evidence="2">The sequence shown here is derived from an EMBL/GenBank/DDBJ whole genome shotgun (WGS) entry which is preliminary data.</text>
</comment>
<sequence>MSSDDRERTLADVEKTFYEAIRKNTVFSSLNRSASAIEKLAVNTEALTEEIKNANETSTKLTKSLNRLTFAAVVIAAGALILEIYKLCAAS</sequence>
<keyword evidence="1" id="KW-1133">Transmembrane helix</keyword>
<keyword evidence="1" id="KW-0812">Transmembrane</keyword>
<dbReference type="RefSeq" id="WP_168449116.1">
    <property type="nucleotide sequence ID" value="NZ_JAAWWK010000001.1"/>
</dbReference>
<organism evidence="2 3">
    <name type="scientific">Spongiibacter thalassae</name>
    <dbReference type="NCBI Taxonomy" id="2721624"/>
    <lineage>
        <taxon>Bacteria</taxon>
        <taxon>Pseudomonadati</taxon>
        <taxon>Pseudomonadota</taxon>
        <taxon>Gammaproteobacteria</taxon>
        <taxon>Cellvibrionales</taxon>
        <taxon>Spongiibacteraceae</taxon>
        <taxon>Spongiibacter</taxon>
    </lineage>
</organism>